<dbReference type="PANTHER" id="PTHR21716:SF53">
    <property type="entry name" value="PERMEASE PERM-RELATED"/>
    <property type="match status" value="1"/>
</dbReference>
<protein>
    <recommendedName>
        <fullName evidence="11">AI-2E family transporter</fullName>
    </recommendedName>
</protein>
<dbReference type="GO" id="GO:0005886">
    <property type="term" value="C:plasma membrane"/>
    <property type="evidence" value="ECO:0007669"/>
    <property type="project" value="UniProtKB-SubCell"/>
</dbReference>
<evidence type="ECO:0000256" key="2">
    <source>
        <dbReference type="ARBA" id="ARBA00009773"/>
    </source>
</evidence>
<organism evidence="9 10">
    <name type="scientific">Pantoea wallisii</name>
    <dbReference type="NCBI Taxonomy" id="1076551"/>
    <lineage>
        <taxon>Bacteria</taxon>
        <taxon>Pseudomonadati</taxon>
        <taxon>Pseudomonadota</taxon>
        <taxon>Gammaproteobacteria</taxon>
        <taxon>Enterobacterales</taxon>
        <taxon>Erwiniaceae</taxon>
        <taxon>Pantoea</taxon>
    </lineage>
</organism>
<accession>A0A1X1DD78</accession>
<keyword evidence="3" id="KW-0813">Transport</keyword>
<evidence type="ECO:0000256" key="3">
    <source>
        <dbReference type="ARBA" id="ARBA00022448"/>
    </source>
</evidence>
<evidence type="ECO:0000256" key="5">
    <source>
        <dbReference type="ARBA" id="ARBA00022692"/>
    </source>
</evidence>
<dbReference type="AlphaFoldDB" id="A0A1X1DD78"/>
<sequence>MNVESRKEAMCVLASYLIAATAAILIFPLRLLPCLLAGMVTFEIIDAFRVRSQGYLRSKVSGWLAVMFISLVVIAAVFGLFMLLYNVFTLDFTSEGDFYRKLNDVVREAHDKLYPVLGDYMPRTYQDIETTAFTWLQTHIYILQNAGQKTLHFFAVTFVGIFLAILVSLASGNEARTAPCLKYHLLQRLRTFREVFSAVVTAQVKVAAFNALATGVFLYLVMPLLGYHLPYAKTLTFVTFLCSLLPIVGNLISNTLVTLVALSVSLQAAIVVIIYLILIHKAEYFINARIFGAKIQSSVWELLLAMLIFESLFGIAGVVAAPIFYAWLKVELVRKQLI</sequence>
<dbReference type="Pfam" id="PF01594">
    <property type="entry name" value="AI-2E_transport"/>
    <property type="match status" value="1"/>
</dbReference>
<keyword evidence="6 8" id="KW-1133">Transmembrane helix</keyword>
<evidence type="ECO:0000256" key="4">
    <source>
        <dbReference type="ARBA" id="ARBA00022475"/>
    </source>
</evidence>
<gene>
    <name evidence="9" type="ORF">HA48_02895</name>
</gene>
<proteinExistence type="inferred from homology"/>
<keyword evidence="7 8" id="KW-0472">Membrane</keyword>
<keyword evidence="10" id="KW-1185">Reference proteome</keyword>
<dbReference type="Proteomes" id="UP000193104">
    <property type="component" value="Unassembled WGS sequence"/>
</dbReference>
<feature type="transmembrane region" description="Helical" evidence="8">
    <location>
        <begin position="259"/>
        <end position="279"/>
    </location>
</feature>
<feature type="transmembrane region" description="Helical" evidence="8">
    <location>
        <begin position="234"/>
        <end position="252"/>
    </location>
</feature>
<feature type="transmembrane region" description="Helical" evidence="8">
    <location>
        <begin position="63"/>
        <end position="88"/>
    </location>
</feature>
<feature type="transmembrane region" description="Helical" evidence="8">
    <location>
        <begin position="151"/>
        <end position="174"/>
    </location>
</feature>
<comment type="similarity">
    <text evidence="2">Belongs to the autoinducer-2 exporter (AI-2E) (TC 2.A.86) family.</text>
</comment>
<comment type="subcellular location">
    <subcellularLocation>
        <location evidence="1">Cell membrane</location>
        <topology evidence="1">Multi-pass membrane protein</topology>
    </subcellularLocation>
</comment>
<comment type="caution">
    <text evidence="9">The sequence shown here is derived from an EMBL/GenBank/DDBJ whole genome shotgun (WGS) entry which is preliminary data.</text>
</comment>
<feature type="transmembrane region" description="Helical" evidence="8">
    <location>
        <begin position="12"/>
        <end position="42"/>
    </location>
</feature>
<evidence type="ECO:0008006" key="11">
    <source>
        <dbReference type="Google" id="ProtNLM"/>
    </source>
</evidence>
<dbReference type="InterPro" id="IPR002549">
    <property type="entry name" value="AI-2E-like"/>
</dbReference>
<dbReference type="GO" id="GO:0055085">
    <property type="term" value="P:transmembrane transport"/>
    <property type="evidence" value="ECO:0007669"/>
    <property type="project" value="TreeGrafter"/>
</dbReference>
<keyword evidence="5 8" id="KW-0812">Transmembrane</keyword>
<evidence type="ECO:0000256" key="8">
    <source>
        <dbReference type="SAM" id="Phobius"/>
    </source>
</evidence>
<evidence type="ECO:0000313" key="9">
    <source>
        <dbReference type="EMBL" id="ORM74666.1"/>
    </source>
</evidence>
<evidence type="ECO:0000256" key="1">
    <source>
        <dbReference type="ARBA" id="ARBA00004651"/>
    </source>
</evidence>
<dbReference type="EMBL" id="MLFS01000005">
    <property type="protein sequence ID" value="ORM74666.1"/>
    <property type="molecule type" value="Genomic_DNA"/>
</dbReference>
<dbReference type="PANTHER" id="PTHR21716">
    <property type="entry name" value="TRANSMEMBRANE PROTEIN"/>
    <property type="match status" value="1"/>
</dbReference>
<reference evidence="9 10" key="1">
    <citation type="journal article" date="2017" name="Antonie Van Leeuwenhoek">
        <title>Phylogenomic resolution of the bacterial genus Pantoea and its relationship with Erwinia and Tatumella.</title>
        <authorList>
            <person name="Palmer M."/>
            <person name="Steenkamp E.T."/>
            <person name="Coetzee M.P."/>
            <person name="Chan W.Y."/>
            <person name="van Zyl E."/>
            <person name="De Maayer P."/>
            <person name="Coutinho T.A."/>
            <person name="Blom J."/>
            <person name="Smits T.H."/>
            <person name="Duffy B."/>
            <person name="Venter S.N."/>
        </authorList>
    </citation>
    <scope>NUCLEOTIDE SEQUENCE [LARGE SCALE GENOMIC DNA]</scope>
    <source>
        <strain evidence="9 10">LMG 26277</strain>
    </source>
</reference>
<evidence type="ECO:0000256" key="7">
    <source>
        <dbReference type="ARBA" id="ARBA00023136"/>
    </source>
</evidence>
<feature type="transmembrane region" description="Helical" evidence="8">
    <location>
        <begin position="195"/>
        <end position="222"/>
    </location>
</feature>
<feature type="transmembrane region" description="Helical" evidence="8">
    <location>
        <begin position="299"/>
        <end position="328"/>
    </location>
</feature>
<name>A0A1X1DD78_9GAMM</name>
<evidence type="ECO:0000313" key="10">
    <source>
        <dbReference type="Proteomes" id="UP000193104"/>
    </source>
</evidence>
<evidence type="ECO:0000256" key="6">
    <source>
        <dbReference type="ARBA" id="ARBA00022989"/>
    </source>
</evidence>
<keyword evidence="4" id="KW-1003">Cell membrane</keyword>